<sequence>RFKYDMLDFSIAAGEDKVRFYNKVAKKEKQK</sequence>
<organism evidence="1 2">
    <name type="scientific">Rotaria sordida</name>
    <dbReference type="NCBI Taxonomy" id="392033"/>
    <lineage>
        <taxon>Eukaryota</taxon>
        <taxon>Metazoa</taxon>
        <taxon>Spiralia</taxon>
        <taxon>Gnathifera</taxon>
        <taxon>Rotifera</taxon>
        <taxon>Eurotatoria</taxon>
        <taxon>Bdelloidea</taxon>
        <taxon>Philodinida</taxon>
        <taxon>Philodinidae</taxon>
        <taxon>Rotaria</taxon>
    </lineage>
</organism>
<dbReference type="AlphaFoldDB" id="A0A820KMB7"/>
<name>A0A820KMB7_9BILA</name>
<accession>A0A820KMB7</accession>
<dbReference type="EMBL" id="CAJOBE010046694">
    <property type="protein sequence ID" value="CAF4344139.1"/>
    <property type="molecule type" value="Genomic_DNA"/>
</dbReference>
<proteinExistence type="predicted"/>
<evidence type="ECO:0000313" key="2">
    <source>
        <dbReference type="Proteomes" id="UP000663874"/>
    </source>
</evidence>
<comment type="caution">
    <text evidence="1">The sequence shown here is derived from an EMBL/GenBank/DDBJ whole genome shotgun (WGS) entry which is preliminary data.</text>
</comment>
<evidence type="ECO:0000313" key="1">
    <source>
        <dbReference type="EMBL" id="CAF4344139.1"/>
    </source>
</evidence>
<reference evidence="1" key="1">
    <citation type="submission" date="2021-02" db="EMBL/GenBank/DDBJ databases">
        <authorList>
            <person name="Nowell W R."/>
        </authorList>
    </citation>
    <scope>NUCLEOTIDE SEQUENCE</scope>
</reference>
<gene>
    <name evidence="1" type="ORF">FNK824_LOCUS42117</name>
</gene>
<protein>
    <submittedName>
        <fullName evidence="1">Uncharacterized protein</fullName>
    </submittedName>
</protein>
<dbReference type="Proteomes" id="UP000663874">
    <property type="component" value="Unassembled WGS sequence"/>
</dbReference>
<feature type="non-terminal residue" evidence="1">
    <location>
        <position position="1"/>
    </location>
</feature>